<comment type="caution">
    <text evidence="2">The sequence shown here is derived from an EMBL/GenBank/DDBJ whole genome shotgun (WGS) entry which is preliminary data.</text>
</comment>
<keyword evidence="1" id="KW-0812">Transmembrane</keyword>
<reference evidence="2 3" key="1">
    <citation type="submission" date="2018-11" db="EMBL/GenBank/DDBJ databases">
        <title>Genomic Encyclopedia of Type Strains, Phase IV (KMG-IV): sequencing the most valuable type-strain genomes for metagenomic binning, comparative biology and taxonomic classification.</title>
        <authorList>
            <person name="Goeker M."/>
        </authorList>
    </citation>
    <scope>NUCLEOTIDE SEQUENCE [LARGE SCALE GENOMIC DNA]</scope>
    <source>
        <strain evidence="2 3">DSM 26537</strain>
    </source>
</reference>
<dbReference type="InterPro" id="IPR005883">
    <property type="entry name" value="PilM"/>
</dbReference>
<dbReference type="Gene3D" id="3.30.1490.300">
    <property type="match status" value="1"/>
</dbReference>
<dbReference type="EMBL" id="RJVG01000002">
    <property type="protein sequence ID" value="ROR30638.1"/>
    <property type="molecule type" value="Genomic_DNA"/>
</dbReference>
<dbReference type="Pfam" id="PF11104">
    <property type="entry name" value="PilM_2"/>
    <property type="match status" value="1"/>
</dbReference>
<dbReference type="CDD" id="cd24049">
    <property type="entry name" value="ASKHA_NBD_PilM"/>
    <property type="match status" value="1"/>
</dbReference>
<keyword evidence="3" id="KW-1185">Reference proteome</keyword>
<dbReference type="InterPro" id="IPR050696">
    <property type="entry name" value="FtsA/MreB"/>
</dbReference>
<evidence type="ECO:0000313" key="3">
    <source>
        <dbReference type="Proteomes" id="UP000273083"/>
    </source>
</evidence>
<evidence type="ECO:0000256" key="1">
    <source>
        <dbReference type="SAM" id="Phobius"/>
    </source>
</evidence>
<proteinExistence type="predicted"/>
<evidence type="ECO:0000313" key="2">
    <source>
        <dbReference type="EMBL" id="ROR30638.1"/>
    </source>
</evidence>
<dbReference type="RefSeq" id="WP_123608328.1">
    <property type="nucleotide sequence ID" value="NZ_RJVG01000002.1"/>
</dbReference>
<name>A0A3N1XWH6_9FIRM</name>
<feature type="transmembrane region" description="Helical" evidence="1">
    <location>
        <begin position="389"/>
        <end position="409"/>
    </location>
</feature>
<dbReference type="PANTHER" id="PTHR32432:SF3">
    <property type="entry name" value="ETHANOLAMINE UTILIZATION PROTEIN EUTJ"/>
    <property type="match status" value="1"/>
</dbReference>
<dbReference type="OrthoDB" id="92589at2"/>
<protein>
    <submittedName>
        <fullName evidence="2">Type IV pilus assembly protein PilM</fullName>
    </submittedName>
</protein>
<accession>A0A3N1XWH6</accession>
<dbReference type="Proteomes" id="UP000273083">
    <property type="component" value="Unassembled WGS sequence"/>
</dbReference>
<dbReference type="AlphaFoldDB" id="A0A3N1XWH6"/>
<gene>
    <name evidence="2" type="ORF">EDD66_102292</name>
</gene>
<keyword evidence="1" id="KW-1133">Transmembrane helix</keyword>
<dbReference type="PANTHER" id="PTHR32432">
    <property type="entry name" value="CELL DIVISION PROTEIN FTSA-RELATED"/>
    <property type="match status" value="1"/>
</dbReference>
<organism evidence="2 3">
    <name type="scientific">Mobilisporobacter senegalensis</name>
    <dbReference type="NCBI Taxonomy" id="1329262"/>
    <lineage>
        <taxon>Bacteria</taxon>
        <taxon>Bacillati</taxon>
        <taxon>Bacillota</taxon>
        <taxon>Clostridia</taxon>
        <taxon>Lachnospirales</taxon>
        <taxon>Lachnospiraceae</taxon>
        <taxon>Mobilisporobacter</taxon>
    </lineage>
</organism>
<dbReference type="Gene3D" id="3.30.420.40">
    <property type="match status" value="2"/>
</dbReference>
<keyword evidence="1" id="KW-0472">Membrane</keyword>
<sequence length="552" mass="62395">MANRVISIEIGLQRTKICEVDYKKKNPCVYNWITFTTPEDTFEDGYIRDKVKFASVAKEKIKEANMKGNKVVFTIASTKIANREVTIPMVKDNQIQAVIDANASEYFPVEISEYAITYSILERIITKEEKKLRLSVLAAPNNLIKNYYNVAELLGYEVEAIDYIGNSIVQIFKKQMKAETNLMIQINEQTTLISILEENVLQLQRTIPYGTTSAVQAVLNNECFNVENENEALLLLCSSELINMQLDSYEEEAALTVSESAAEFMDFGKERDGKEEVTNSLSYLISNVLRVLDYYTSKNKDKSIRTIYVMGQGAQILGIERLLRHETGIDTEKLKNLTSVAFHKDTYMNQEEQSEYISCIGATIDPIHFIPKEYISTVKKKSLIHNRKVVLIGSVAISIILILTAYIGYQFERLEKKRLEAQISALSGVYEVYESHALAKEKYDTMKAMYDVTVGYNDELSALIKELEDKLPSDLNVVTMNVTDKDISLNINTDSKTIAAKVLTQLKTIKVLTQVSTTNITETRDEGGNVTVSFTVTAQYQSVPEEDTDGIY</sequence>